<dbReference type="Pfam" id="PF13193">
    <property type="entry name" value="AMP-binding_C"/>
    <property type="match status" value="1"/>
</dbReference>
<feature type="domain" description="AMP-dependent synthetase/ligase" evidence="5">
    <location>
        <begin position="102"/>
        <end position="474"/>
    </location>
</feature>
<comment type="similarity">
    <text evidence="1">Belongs to the ATP-dependent AMP-binding enzyme family.</text>
</comment>
<dbReference type="PROSITE" id="PS00455">
    <property type="entry name" value="AMP_BINDING"/>
    <property type="match status" value="1"/>
</dbReference>
<evidence type="ECO:0000256" key="2">
    <source>
        <dbReference type="ARBA" id="ARBA00022598"/>
    </source>
</evidence>
<dbReference type="RefSeq" id="WP_090020703.1">
    <property type="nucleotide sequence ID" value="NZ_FNCE01000008.1"/>
</dbReference>
<feature type="domain" description="AMP-binding enzyme C-terminal" evidence="6">
    <location>
        <begin position="546"/>
        <end position="615"/>
    </location>
</feature>
<evidence type="ECO:0000259" key="5">
    <source>
        <dbReference type="Pfam" id="PF00501"/>
    </source>
</evidence>
<dbReference type="EMBL" id="FNCE01000008">
    <property type="protein sequence ID" value="SDG29730.1"/>
    <property type="molecule type" value="Genomic_DNA"/>
</dbReference>
<evidence type="ECO:0000313" key="7">
    <source>
        <dbReference type="EMBL" id="SDG29730.1"/>
    </source>
</evidence>
<evidence type="ECO:0000256" key="1">
    <source>
        <dbReference type="ARBA" id="ARBA00006432"/>
    </source>
</evidence>
<dbReference type="InterPro" id="IPR020845">
    <property type="entry name" value="AMP-binding_CS"/>
</dbReference>
<organism evidence="7 8">
    <name type="scientific">Limimonas halophila</name>
    <dbReference type="NCBI Taxonomy" id="1082479"/>
    <lineage>
        <taxon>Bacteria</taxon>
        <taxon>Pseudomonadati</taxon>
        <taxon>Pseudomonadota</taxon>
        <taxon>Alphaproteobacteria</taxon>
        <taxon>Rhodospirillales</taxon>
        <taxon>Rhodovibrionaceae</taxon>
        <taxon>Limimonas</taxon>
    </lineage>
</organism>
<reference evidence="7 8" key="1">
    <citation type="submission" date="2016-10" db="EMBL/GenBank/DDBJ databases">
        <authorList>
            <person name="de Groot N.N."/>
        </authorList>
    </citation>
    <scope>NUCLEOTIDE SEQUENCE [LARGE SCALE GENOMIC DNA]</scope>
    <source>
        <strain evidence="7 8">DSM 25584</strain>
    </source>
</reference>
<evidence type="ECO:0000256" key="4">
    <source>
        <dbReference type="ARBA" id="ARBA00022840"/>
    </source>
</evidence>
<keyword evidence="4" id="KW-0067">ATP-binding</keyword>
<protein>
    <submittedName>
        <fullName evidence="7">Acetoacetyl-CoA synthetase</fullName>
    </submittedName>
</protein>
<keyword evidence="2" id="KW-0436">Ligase</keyword>
<evidence type="ECO:0000256" key="3">
    <source>
        <dbReference type="ARBA" id="ARBA00022741"/>
    </source>
</evidence>
<dbReference type="InterPro" id="IPR005914">
    <property type="entry name" value="Acac_CoA_synth"/>
</dbReference>
<evidence type="ECO:0000313" key="8">
    <source>
        <dbReference type="Proteomes" id="UP000199415"/>
    </source>
</evidence>
<dbReference type="NCBIfam" id="TIGR01217">
    <property type="entry name" value="ac_ac_CoA_syn"/>
    <property type="match status" value="1"/>
</dbReference>
<dbReference type="GO" id="GO:0030729">
    <property type="term" value="F:acetoacetate-CoA ligase activity"/>
    <property type="evidence" value="ECO:0007669"/>
    <property type="project" value="InterPro"/>
</dbReference>
<proteinExistence type="inferred from homology"/>
<dbReference type="PANTHER" id="PTHR42921:SF1">
    <property type="entry name" value="ACETOACETYL-COA SYNTHETASE"/>
    <property type="match status" value="1"/>
</dbReference>
<dbReference type="SUPFAM" id="SSF56801">
    <property type="entry name" value="Acetyl-CoA synthetase-like"/>
    <property type="match status" value="1"/>
</dbReference>
<gene>
    <name evidence="7" type="ORF">SAMN05216241_10868</name>
</gene>
<name>A0A1G7T541_9PROT</name>
<sequence>MSTPMWEPSPERVQQANVTQFLDRLASKWDVHCDSFDELWRYSVRDGDAMATFWRALWDYSGVIAAQQGDTVIQDYPKMPGARFFPDAKLNYAENLLRRRDSADAIVFWGEDQVRRSLTHGELYDRVARLTQVLREEGVQPGDRVAACLPNMPETVIALLATAAVGGIFSSCSPDFGTEVVMDRFGQIEPKVLLVTDAYYYNGKARDARATAVEVANRLPSLNRVLLVPYAGDGDASPIPKGQRIDEAEARHPAGAIDFEPMPFNHPVYILFTSGTTGKPKCIAHSAGGVLLKHLCEHQLHADIKAGDRVYYFTTCGWMMWNWLVSGLASGATIVLYDGSPLYPDWRTQFRMAEQERVTFFGTSAKFIDHLGNEGARPKDEFDLSPLRTIASTGSPLMAEGFDAVYNNVKTDVHLSSISGGTDIVGCFVDGNPVGPVYRGEIQTPVLGMDVDIYDQQGNSLPPGEKGELVCRQPFPSMPPFFWNDPGGERFHKAYFATFPGIWHHGDFAAKTETGGFIIYGRSDATLNPGGVRIGTAEIYRQVEKLDEVLESIVAGQQTGDDERVVLFVRLVEGQELTDELVERIKTTIRKGASPRHVPARVLQVPDIPRTRSGKIVELAVADVLHGREVRNRDALANPEALEHFTNVPD</sequence>
<dbReference type="CDD" id="cd05943">
    <property type="entry name" value="AACS"/>
    <property type="match status" value="1"/>
</dbReference>
<dbReference type="InterPro" id="IPR000873">
    <property type="entry name" value="AMP-dep_synth/lig_dom"/>
</dbReference>
<dbReference type="AlphaFoldDB" id="A0A1G7T541"/>
<dbReference type="InterPro" id="IPR045851">
    <property type="entry name" value="AMP-bd_C_sf"/>
</dbReference>
<accession>A0A1G7T541</accession>
<dbReference type="Proteomes" id="UP000199415">
    <property type="component" value="Unassembled WGS sequence"/>
</dbReference>
<dbReference type="Pfam" id="PF00501">
    <property type="entry name" value="AMP-binding"/>
    <property type="match status" value="1"/>
</dbReference>
<dbReference type="GO" id="GO:0005524">
    <property type="term" value="F:ATP binding"/>
    <property type="evidence" value="ECO:0007669"/>
    <property type="project" value="UniProtKB-KW"/>
</dbReference>
<dbReference type="NCBIfam" id="NF002937">
    <property type="entry name" value="PRK03584.1"/>
    <property type="match status" value="1"/>
</dbReference>
<dbReference type="OrthoDB" id="4471305at2"/>
<dbReference type="InterPro" id="IPR042099">
    <property type="entry name" value="ANL_N_sf"/>
</dbReference>
<dbReference type="Gene3D" id="3.40.50.12780">
    <property type="entry name" value="N-terminal domain of ligase-like"/>
    <property type="match status" value="1"/>
</dbReference>
<dbReference type="GO" id="GO:0006629">
    <property type="term" value="P:lipid metabolic process"/>
    <property type="evidence" value="ECO:0007669"/>
    <property type="project" value="InterPro"/>
</dbReference>
<evidence type="ECO:0000259" key="6">
    <source>
        <dbReference type="Pfam" id="PF13193"/>
    </source>
</evidence>
<dbReference type="Gene3D" id="3.30.300.30">
    <property type="match status" value="1"/>
</dbReference>
<keyword evidence="8" id="KW-1185">Reference proteome</keyword>
<dbReference type="PANTHER" id="PTHR42921">
    <property type="entry name" value="ACETOACETYL-COA SYNTHETASE"/>
    <property type="match status" value="1"/>
</dbReference>
<keyword evidence="3" id="KW-0547">Nucleotide-binding</keyword>
<dbReference type="InterPro" id="IPR025110">
    <property type="entry name" value="AMP-bd_C"/>
</dbReference>
<dbReference type="STRING" id="1082479.SAMN05216241_10868"/>